<organism evidence="1">
    <name type="scientific">Human betaherpesvirus 6A</name>
    <dbReference type="NCBI Taxonomy" id="32603"/>
    <lineage>
        <taxon>Viruses</taxon>
        <taxon>Duplodnaviria</taxon>
        <taxon>Heunggongvirae</taxon>
        <taxon>Peploviricota</taxon>
        <taxon>Herviviricetes</taxon>
        <taxon>Herpesvirales</taxon>
        <taxon>Orthoherpesviridae</taxon>
        <taxon>Betaherpesvirinae</taxon>
        <taxon>Roseolovirus</taxon>
        <taxon>Roseolovirus humanbeta6a</taxon>
    </lineage>
</organism>
<sequence>NDVTSVYSSELKSLYIPVYNNLLLNRFNKHQQYLKTVGYRGLNVDTNLFTDKELDDLGVFKDGFSYHLNDLIEMYKSGLPFLDTGQANVFYFDDTVSLRLLLPLLYKHLDLSNPLPLIGKCSDGVVMHVKNIL</sequence>
<accession>Q69032</accession>
<evidence type="ECO:0000313" key="1">
    <source>
        <dbReference type="EMBL" id="AAA43845.1"/>
    </source>
</evidence>
<name>Q69032_9BETA</name>
<dbReference type="SUPFAM" id="SSF51998">
    <property type="entry name" value="PFL-like glycyl radical enzymes"/>
    <property type="match status" value="1"/>
</dbReference>
<proteinExistence type="predicted"/>
<protein>
    <submittedName>
        <fullName evidence="1">Ribonucleotide reductase large subunit</fullName>
    </submittedName>
</protein>
<dbReference type="EMBL" id="L29124">
    <property type="protein sequence ID" value="AAA43845.1"/>
    <property type="molecule type" value="Genomic_DNA"/>
</dbReference>
<feature type="non-terminal residue" evidence="1">
    <location>
        <position position="1"/>
    </location>
</feature>
<reference evidence="1" key="1">
    <citation type="submission" date="1994-03" db="EMBL/GenBank/DDBJ databases">
        <title>A novel cis element essential for stimulated transcription of the p41 promoter of human Herpesvirus 6.</title>
        <authorList>
            <person name="Thompson J.R."/>
            <person name="Agulnick A.D."/>
            <person name="Ricciardi R.P."/>
        </authorList>
    </citation>
    <scope>NUCLEOTIDE SEQUENCE</scope>
    <source>
        <strain evidence="1">U1102</strain>
    </source>
</reference>